<dbReference type="GO" id="GO:0016020">
    <property type="term" value="C:membrane"/>
    <property type="evidence" value="ECO:0007669"/>
    <property type="project" value="UniProtKB-SubCell"/>
</dbReference>
<feature type="domain" description="Cation efflux protein transmembrane" evidence="9">
    <location>
        <begin position="58"/>
        <end position="246"/>
    </location>
</feature>
<sequence length="455" mass="48991">MKSLLSWLGYGDGDHVLGGHGHGHSGGHDHGSGGHGHTHGVIDPTIATTSRGIWAIKWSFVILALTAATQLVVVIISGSVALLADTIHNVGDAVTAIPLWVAFMLARRKPSRTFTYGLGRVEDLAGLFIVAIILFSAIVAGYQSILRLIDPQPITHLGWVLAAGVIGFFGNEAVAVFRIRVGREINSAALIADGYHARTDGFTSLAVVLGALGIWMGFPLADPIVGLVITAAIFVIVWQSARAVLTRMLDGVEPDILNEIDHVAEHVAGVQRVHAVQARWLGHRLHAEMSVQIDETLPLADALRIVDHMRTELFAHLPVLSQVSIRIEAPAHDSTGHAAALHHSDAHSHHHAPEPFRFETGLAAGVVEIVDTPGGERMRLTLARHVEGLSAKVVIDRPDGPEILELMPDMDNHHRLTSHAVPAEPHEFNATLVLTANDTSETLPFRMVEPDGHHH</sequence>
<dbReference type="Proteomes" id="UP000010121">
    <property type="component" value="Unassembled WGS sequence"/>
</dbReference>
<feature type="transmembrane region" description="Helical" evidence="8">
    <location>
        <begin position="127"/>
        <end position="145"/>
    </location>
</feature>
<comment type="caution">
    <text evidence="11">The sequence shown here is derived from an EMBL/GenBank/DDBJ whole genome shotgun (WGS) entry which is preliminary data.</text>
</comment>
<name>C8S1U3_9RHOB</name>
<dbReference type="OrthoDB" id="9806522at2"/>
<dbReference type="InterPro" id="IPR027470">
    <property type="entry name" value="Cation_efflux_CTD"/>
</dbReference>
<dbReference type="InterPro" id="IPR027469">
    <property type="entry name" value="Cation_efflux_TMD_sf"/>
</dbReference>
<protein>
    <submittedName>
        <fullName evidence="11">Cation diffusion facilitator family transporter</fullName>
    </submittedName>
</protein>
<keyword evidence="3" id="KW-0813">Transport</keyword>
<dbReference type="FunFam" id="1.20.1510.10:FF:000006">
    <property type="entry name" value="Divalent cation efflux transporter"/>
    <property type="match status" value="1"/>
</dbReference>
<feature type="transmembrane region" description="Helical" evidence="8">
    <location>
        <begin position="224"/>
        <end position="241"/>
    </location>
</feature>
<gene>
    <name evidence="11" type="ORF">Rsw2DRAFT_2021</name>
</gene>
<feature type="domain" description="Cation efflux protein cytoplasmic" evidence="10">
    <location>
        <begin position="254"/>
        <end position="328"/>
    </location>
</feature>
<keyword evidence="6 8" id="KW-0472">Membrane</keyword>
<dbReference type="Pfam" id="PF01545">
    <property type="entry name" value="Cation_efflux"/>
    <property type="match status" value="1"/>
</dbReference>
<proteinExistence type="inferred from homology"/>
<evidence type="ECO:0000256" key="5">
    <source>
        <dbReference type="ARBA" id="ARBA00022989"/>
    </source>
</evidence>
<keyword evidence="5 8" id="KW-1133">Transmembrane helix</keyword>
<evidence type="ECO:0000256" key="1">
    <source>
        <dbReference type="ARBA" id="ARBA00004141"/>
    </source>
</evidence>
<organism evidence="11 12">
    <name type="scientific">Rhodobacter ferrooxidans</name>
    <dbReference type="NCBI Taxonomy" id="371731"/>
    <lineage>
        <taxon>Bacteria</taxon>
        <taxon>Pseudomonadati</taxon>
        <taxon>Pseudomonadota</taxon>
        <taxon>Alphaproteobacteria</taxon>
        <taxon>Rhodobacterales</taxon>
        <taxon>Rhodobacter group</taxon>
        <taxon>Rhodobacter</taxon>
    </lineage>
</organism>
<evidence type="ECO:0000313" key="12">
    <source>
        <dbReference type="Proteomes" id="UP000010121"/>
    </source>
</evidence>
<dbReference type="STRING" id="371731.Rsw2DRAFT_2021"/>
<evidence type="ECO:0000313" key="11">
    <source>
        <dbReference type="EMBL" id="EEW25041.1"/>
    </source>
</evidence>
<dbReference type="AlphaFoldDB" id="C8S1U3"/>
<comment type="subcellular location">
    <subcellularLocation>
        <location evidence="1">Membrane</location>
        <topology evidence="1">Multi-pass membrane protein</topology>
    </subcellularLocation>
</comment>
<keyword evidence="4 8" id="KW-0812">Transmembrane</keyword>
<dbReference type="eggNOG" id="COG0053">
    <property type="taxonomic scope" value="Bacteria"/>
</dbReference>
<evidence type="ECO:0000259" key="9">
    <source>
        <dbReference type="Pfam" id="PF01545"/>
    </source>
</evidence>
<dbReference type="InterPro" id="IPR058533">
    <property type="entry name" value="Cation_efflux_TM"/>
</dbReference>
<dbReference type="SUPFAM" id="SSF160240">
    <property type="entry name" value="Cation efflux protein cytoplasmic domain-like"/>
    <property type="match status" value="1"/>
</dbReference>
<evidence type="ECO:0000256" key="3">
    <source>
        <dbReference type="ARBA" id="ARBA00022448"/>
    </source>
</evidence>
<dbReference type="InterPro" id="IPR002524">
    <property type="entry name" value="Cation_efflux"/>
</dbReference>
<dbReference type="InterPro" id="IPR036837">
    <property type="entry name" value="Cation_efflux_CTD_sf"/>
</dbReference>
<comment type="similarity">
    <text evidence="2">Belongs to the cation diffusion facilitator (CDF) transporter (TC 2.A.4) family.</text>
</comment>
<feature type="transmembrane region" description="Helical" evidence="8">
    <location>
        <begin position="200"/>
        <end position="218"/>
    </location>
</feature>
<dbReference type="SUPFAM" id="SSF161111">
    <property type="entry name" value="Cation efflux protein transmembrane domain-like"/>
    <property type="match status" value="1"/>
</dbReference>
<evidence type="ECO:0000256" key="8">
    <source>
        <dbReference type="SAM" id="Phobius"/>
    </source>
</evidence>
<dbReference type="NCBIfam" id="TIGR01297">
    <property type="entry name" value="CDF"/>
    <property type="match status" value="1"/>
</dbReference>
<feature type="transmembrane region" description="Helical" evidence="8">
    <location>
        <begin position="157"/>
        <end position="179"/>
    </location>
</feature>
<evidence type="ECO:0000256" key="7">
    <source>
        <dbReference type="SAM" id="MobiDB-lite"/>
    </source>
</evidence>
<dbReference type="GO" id="GO:0008324">
    <property type="term" value="F:monoatomic cation transmembrane transporter activity"/>
    <property type="evidence" value="ECO:0007669"/>
    <property type="project" value="InterPro"/>
</dbReference>
<accession>C8S1U3</accession>
<evidence type="ECO:0000256" key="6">
    <source>
        <dbReference type="ARBA" id="ARBA00023136"/>
    </source>
</evidence>
<evidence type="ECO:0000256" key="4">
    <source>
        <dbReference type="ARBA" id="ARBA00022692"/>
    </source>
</evidence>
<dbReference type="PANTHER" id="PTHR43840">
    <property type="entry name" value="MITOCHONDRIAL METAL TRANSPORTER 1-RELATED"/>
    <property type="match status" value="1"/>
</dbReference>
<feature type="compositionally biased region" description="Basic and acidic residues" evidence="7">
    <location>
        <begin position="342"/>
        <end position="353"/>
    </location>
</feature>
<dbReference type="Pfam" id="PF16916">
    <property type="entry name" value="ZT_dimer"/>
    <property type="match status" value="1"/>
</dbReference>
<keyword evidence="12" id="KW-1185">Reference proteome</keyword>
<dbReference type="Gene3D" id="3.30.70.1350">
    <property type="entry name" value="Cation efflux protein, cytoplasmic domain"/>
    <property type="match status" value="1"/>
</dbReference>
<reference evidence="11 12" key="1">
    <citation type="submission" date="2009-08" db="EMBL/GenBank/DDBJ databases">
        <title>The draft genome of Rhodobacter sp. SW2.</title>
        <authorList>
            <consortium name="US DOE Joint Genome Institute (JGI-PGF)"/>
            <person name="Lucas S."/>
            <person name="Copeland A."/>
            <person name="Lapidus A."/>
            <person name="Glavina del Rio T."/>
            <person name="Tice H."/>
            <person name="Bruce D."/>
            <person name="Goodwin L."/>
            <person name="Pitluck S."/>
            <person name="Larimer F."/>
            <person name="Land M.L."/>
            <person name="Hauser L."/>
            <person name="Emerson D."/>
        </authorList>
    </citation>
    <scope>NUCLEOTIDE SEQUENCE [LARGE SCALE GENOMIC DNA]</scope>
    <source>
        <strain evidence="11 12">SW2</strain>
    </source>
</reference>
<dbReference type="PANTHER" id="PTHR43840:SF15">
    <property type="entry name" value="MITOCHONDRIAL METAL TRANSPORTER 1-RELATED"/>
    <property type="match status" value="1"/>
</dbReference>
<dbReference type="InterPro" id="IPR050291">
    <property type="entry name" value="CDF_Transporter"/>
</dbReference>
<feature type="transmembrane region" description="Helical" evidence="8">
    <location>
        <begin position="60"/>
        <end position="84"/>
    </location>
</feature>
<dbReference type="Gene3D" id="1.20.1510.10">
    <property type="entry name" value="Cation efflux protein transmembrane domain"/>
    <property type="match status" value="1"/>
</dbReference>
<feature type="region of interest" description="Disordered" evidence="7">
    <location>
        <begin position="334"/>
        <end position="353"/>
    </location>
</feature>
<dbReference type="EMBL" id="ACYY01000012">
    <property type="protein sequence ID" value="EEW25041.1"/>
    <property type="molecule type" value="Genomic_DNA"/>
</dbReference>
<evidence type="ECO:0000259" key="10">
    <source>
        <dbReference type="Pfam" id="PF16916"/>
    </source>
</evidence>
<evidence type="ECO:0000256" key="2">
    <source>
        <dbReference type="ARBA" id="ARBA00008114"/>
    </source>
</evidence>
<feature type="transmembrane region" description="Helical" evidence="8">
    <location>
        <begin position="90"/>
        <end position="106"/>
    </location>
</feature>